<dbReference type="GO" id="GO:0005634">
    <property type="term" value="C:nucleus"/>
    <property type="evidence" value="ECO:0007669"/>
    <property type="project" value="TreeGrafter"/>
</dbReference>
<dbReference type="Proteomes" id="UP000813423">
    <property type="component" value="Unassembled WGS sequence"/>
</dbReference>
<evidence type="ECO:0000256" key="5">
    <source>
        <dbReference type="ARBA" id="ARBA00022840"/>
    </source>
</evidence>
<evidence type="ECO:0000256" key="4">
    <source>
        <dbReference type="ARBA" id="ARBA00022777"/>
    </source>
</evidence>
<keyword evidence="3" id="KW-0547">Nucleotide-binding</keyword>
<name>A0A9P8SQ33_ASPFM</name>
<dbReference type="InterPro" id="IPR011009">
    <property type="entry name" value="Kinase-like_dom_sf"/>
</dbReference>
<dbReference type="PANTHER" id="PTHR45646:SF11">
    <property type="entry name" value="SERINE_THREONINE-PROTEIN KINASE DOA"/>
    <property type="match status" value="1"/>
</dbReference>
<comment type="caution">
    <text evidence="7">The sequence shown here is derived from an EMBL/GenBank/DDBJ whole genome shotgun (WGS) entry which is preliminary data.</text>
</comment>
<gene>
    <name evidence="7" type="ORF">KXV57_002020</name>
</gene>
<dbReference type="GO" id="GO:0004674">
    <property type="term" value="F:protein serine/threonine kinase activity"/>
    <property type="evidence" value="ECO:0007669"/>
    <property type="project" value="UniProtKB-KW"/>
</dbReference>
<sequence>MPLLSDFGEAHIRDVHNGLVQPDIYRAPKVILGMSWTAKVDIWNIRVLIWDLFEDHHLFNGRGPDGRHSDAQLLAKIIAMLGPPPIEFLRKSSLSQNFWDISG</sequence>
<reference evidence="7" key="1">
    <citation type="submission" date="2021-08" db="EMBL/GenBank/DDBJ databases">
        <title>Global Aspergillus fumigatus from environmental and clinical sources.</title>
        <authorList>
            <person name="Barber A."/>
            <person name="Sae-Ong T."/>
        </authorList>
    </citation>
    <scope>NUCLEOTIDE SEQUENCE</scope>
    <source>
        <strain evidence="7">NRZ-2016-071</strain>
    </source>
</reference>
<keyword evidence="1" id="KW-0723">Serine/threonine-protein kinase</keyword>
<feature type="domain" description="Protein kinase" evidence="6">
    <location>
        <begin position="1"/>
        <end position="103"/>
    </location>
</feature>
<evidence type="ECO:0000256" key="2">
    <source>
        <dbReference type="ARBA" id="ARBA00022679"/>
    </source>
</evidence>
<evidence type="ECO:0000259" key="6">
    <source>
        <dbReference type="PROSITE" id="PS50011"/>
    </source>
</evidence>
<accession>A0A9P8SQ33</accession>
<dbReference type="PANTHER" id="PTHR45646">
    <property type="entry name" value="SERINE/THREONINE-PROTEIN KINASE DOA-RELATED"/>
    <property type="match status" value="1"/>
</dbReference>
<keyword evidence="4" id="KW-0418">Kinase</keyword>
<dbReference type="EMBL" id="JAIBSC010000143">
    <property type="protein sequence ID" value="KAH1895015.1"/>
    <property type="molecule type" value="Genomic_DNA"/>
</dbReference>
<dbReference type="GO" id="GO:0043484">
    <property type="term" value="P:regulation of RNA splicing"/>
    <property type="evidence" value="ECO:0007669"/>
    <property type="project" value="TreeGrafter"/>
</dbReference>
<dbReference type="SUPFAM" id="SSF56112">
    <property type="entry name" value="Protein kinase-like (PK-like)"/>
    <property type="match status" value="1"/>
</dbReference>
<keyword evidence="2" id="KW-0808">Transferase</keyword>
<organism evidence="7 8">
    <name type="scientific">Aspergillus fumigatus</name>
    <name type="common">Neosartorya fumigata</name>
    <dbReference type="NCBI Taxonomy" id="746128"/>
    <lineage>
        <taxon>Eukaryota</taxon>
        <taxon>Fungi</taxon>
        <taxon>Dikarya</taxon>
        <taxon>Ascomycota</taxon>
        <taxon>Pezizomycotina</taxon>
        <taxon>Eurotiomycetes</taxon>
        <taxon>Eurotiomycetidae</taxon>
        <taxon>Eurotiales</taxon>
        <taxon>Aspergillaceae</taxon>
        <taxon>Aspergillus</taxon>
        <taxon>Aspergillus subgen. Fumigati</taxon>
    </lineage>
</organism>
<proteinExistence type="predicted"/>
<dbReference type="InterPro" id="IPR000719">
    <property type="entry name" value="Prot_kinase_dom"/>
</dbReference>
<dbReference type="GO" id="GO:0005524">
    <property type="term" value="F:ATP binding"/>
    <property type="evidence" value="ECO:0007669"/>
    <property type="project" value="UniProtKB-KW"/>
</dbReference>
<protein>
    <recommendedName>
        <fullName evidence="6">Protein kinase domain-containing protein</fullName>
    </recommendedName>
</protein>
<dbReference type="Gene3D" id="1.10.510.10">
    <property type="entry name" value="Transferase(Phosphotransferase) domain 1"/>
    <property type="match status" value="1"/>
</dbReference>
<evidence type="ECO:0000313" key="7">
    <source>
        <dbReference type="EMBL" id="KAH1895015.1"/>
    </source>
</evidence>
<keyword evidence="5" id="KW-0067">ATP-binding</keyword>
<dbReference type="PROSITE" id="PS50011">
    <property type="entry name" value="PROTEIN_KINASE_DOM"/>
    <property type="match status" value="1"/>
</dbReference>
<evidence type="ECO:0000256" key="1">
    <source>
        <dbReference type="ARBA" id="ARBA00022527"/>
    </source>
</evidence>
<dbReference type="InterPro" id="IPR051175">
    <property type="entry name" value="CLK_kinases"/>
</dbReference>
<evidence type="ECO:0000256" key="3">
    <source>
        <dbReference type="ARBA" id="ARBA00022741"/>
    </source>
</evidence>
<evidence type="ECO:0000313" key="8">
    <source>
        <dbReference type="Proteomes" id="UP000813423"/>
    </source>
</evidence>
<dbReference type="AlphaFoldDB" id="A0A9P8SQ33"/>